<organism evidence="1">
    <name type="scientific">marine sediment metagenome</name>
    <dbReference type="NCBI Taxonomy" id="412755"/>
    <lineage>
        <taxon>unclassified sequences</taxon>
        <taxon>metagenomes</taxon>
        <taxon>ecological metagenomes</taxon>
    </lineage>
</organism>
<accession>A0A0F8YJT4</accession>
<evidence type="ECO:0000313" key="1">
    <source>
        <dbReference type="EMBL" id="KKK54404.1"/>
    </source>
</evidence>
<dbReference type="AlphaFoldDB" id="A0A0F8YJT4"/>
<reference evidence="1" key="1">
    <citation type="journal article" date="2015" name="Nature">
        <title>Complex archaea that bridge the gap between prokaryotes and eukaryotes.</title>
        <authorList>
            <person name="Spang A."/>
            <person name="Saw J.H."/>
            <person name="Jorgensen S.L."/>
            <person name="Zaremba-Niedzwiedzka K."/>
            <person name="Martijn J."/>
            <person name="Lind A.E."/>
            <person name="van Eijk R."/>
            <person name="Schleper C."/>
            <person name="Guy L."/>
            <person name="Ettema T.J."/>
        </authorList>
    </citation>
    <scope>NUCLEOTIDE SEQUENCE</scope>
</reference>
<dbReference type="EMBL" id="LAZR01066012">
    <property type="protein sequence ID" value="KKK54404.1"/>
    <property type="molecule type" value="Genomic_DNA"/>
</dbReference>
<gene>
    <name evidence="1" type="ORF">LCGC14_3085100</name>
</gene>
<comment type="caution">
    <text evidence="1">The sequence shown here is derived from an EMBL/GenBank/DDBJ whole genome shotgun (WGS) entry which is preliminary data.</text>
</comment>
<name>A0A0F8YJT4_9ZZZZ</name>
<proteinExistence type="predicted"/>
<sequence>MKPFWSISAQPFYIRWRLLGRWVPFVVDEGHSLTLWPFQIHLVIRRVEQIKGERQ</sequence>
<protein>
    <submittedName>
        <fullName evidence="1">Uncharacterized protein</fullName>
    </submittedName>
</protein>